<protein>
    <recommendedName>
        <fullName evidence="3">CHAT domain-containing protein</fullName>
    </recommendedName>
</protein>
<gene>
    <name evidence="1" type="ordered locus">Dsui_2015</name>
</gene>
<dbReference type="STRING" id="640081.Dsui_2015"/>
<name>G8QIH4_AZOOP</name>
<accession>G8QIH4</accession>
<dbReference type="Proteomes" id="UP000005633">
    <property type="component" value="Chromosome"/>
</dbReference>
<dbReference type="RefSeq" id="WP_014237082.1">
    <property type="nucleotide sequence ID" value="NC_016616.1"/>
</dbReference>
<organism evidence="1 2">
    <name type="scientific">Azospira oryzae (strain ATCC BAA-33 / DSM 13638 / PS)</name>
    <name type="common">Dechlorosoma suillum</name>
    <dbReference type="NCBI Taxonomy" id="640081"/>
    <lineage>
        <taxon>Bacteria</taxon>
        <taxon>Pseudomonadati</taxon>
        <taxon>Pseudomonadota</taxon>
        <taxon>Betaproteobacteria</taxon>
        <taxon>Rhodocyclales</taxon>
        <taxon>Rhodocyclaceae</taxon>
        <taxon>Azospira</taxon>
    </lineage>
</organism>
<proteinExistence type="predicted"/>
<dbReference type="KEGG" id="dsu:Dsui_2015"/>
<reference evidence="1 2" key="1">
    <citation type="journal article" date="2012" name="J. Bacteriol.">
        <title>Complete genome sequence of the anaerobic perchlorate-reducing bacterium Azospira suillum strain PS.</title>
        <authorList>
            <person name="Byrne-Bailey K.G."/>
            <person name="Coates J.D."/>
        </authorList>
    </citation>
    <scope>NUCLEOTIDE SEQUENCE [LARGE SCALE GENOMIC DNA]</scope>
    <source>
        <strain evidence="2">ATCC BAA-33 / DSM 13638 / PS</strain>
    </source>
</reference>
<evidence type="ECO:0008006" key="3">
    <source>
        <dbReference type="Google" id="ProtNLM"/>
    </source>
</evidence>
<evidence type="ECO:0000313" key="1">
    <source>
        <dbReference type="EMBL" id="AEV26386.1"/>
    </source>
</evidence>
<dbReference type="HOGENOM" id="CLU_401625_0_0_4"/>
<evidence type="ECO:0000313" key="2">
    <source>
        <dbReference type="Proteomes" id="UP000005633"/>
    </source>
</evidence>
<dbReference type="EMBL" id="CP003153">
    <property type="protein sequence ID" value="AEV26386.1"/>
    <property type="molecule type" value="Genomic_DNA"/>
</dbReference>
<dbReference type="OrthoDB" id="8455618at2"/>
<dbReference type="eggNOG" id="COG4995">
    <property type="taxonomic scope" value="Bacteria"/>
</dbReference>
<dbReference type="AlphaFoldDB" id="G8QIH4"/>
<sequence>MANQRMRTCFPLWHAESKNSDEMFNHAFDVGSEDACKQLLRRIIEEQNRAQRVSVEHFYLVSAAITQDLIVLQSKVDSARNKLSLQYLQFETSITPLRIANSLGNGNIAYDWILNGFGSEVSTSIKREFHTNRIYDFRHAKIGWIDEVRKSSFQEWFSEFFYYARRWAALYEIADLIIVDALLDTQPPWPSPPWTGIKSEVEAVAFMLSWAAAYEHDSEDALAFLATALLERTDMDAFLKSRLIVSLLTPASRFTSRTPEEWAQWALTNLPNQFRPQEMLQVLIASLTNVTDWDARREVTLETIDAHVAEIRSTLKSETAFTLASDQRITILQNLVFKLHSYERANDLLAIFCRWYAVPQQMQRRDGVLFVFPNHSDGMGYLGKNSHIFRQDQNKSIATLSEITNAALGISITVWGQKNLEPVVGRPGVPKYELGSTFEQLLIEHYAWGKLSKAELNWASAMVFLPGFPHPVQAIMQNACGQCLPISASLHAPYPDRVIKRAAIWFSGDDNFSAMEADALAAIFHEAGIACVLFSGTDSTDEDFFVAYSDETFDLFWVAGHGHCDRWDPKSPAILVGNGGVVPIDKLAAISIVSKSRRLLVLNICDSAAASVMGSIHKVGLGPTLASAHQAVIGHIWPVDPLLAAGFGLSLAKGLACYRSAFFNAFEHALLSLRRDWPSFVSYVGERIDVDLIERLRSNERDLGNIFHWGSPCYFE</sequence>